<dbReference type="AlphaFoldDB" id="A0A0P0D6G2"/>
<dbReference type="KEGG" id="ahz:APS56_11465"/>
<keyword evidence="4" id="KW-1185">Reference proteome</keyword>
<organism evidence="3 4">
    <name type="scientific">Pseudalgibacter alginicilyticus</name>
    <dbReference type="NCBI Taxonomy" id="1736674"/>
    <lineage>
        <taxon>Bacteria</taxon>
        <taxon>Pseudomonadati</taxon>
        <taxon>Bacteroidota</taxon>
        <taxon>Flavobacteriia</taxon>
        <taxon>Flavobacteriales</taxon>
        <taxon>Flavobacteriaceae</taxon>
        <taxon>Pseudalgibacter</taxon>
    </lineage>
</organism>
<accession>A0A0P0D6G2</accession>
<dbReference type="Pfam" id="PF03372">
    <property type="entry name" value="Exo_endo_phos"/>
    <property type="match status" value="1"/>
</dbReference>
<proteinExistence type="predicted"/>
<evidence type="ECO:0000259" key="2">
    <source>
        <dbReference type="Pfam" id="PF03372"/>
    </source>
</evidence>
<dbReference type="STRING" id="1736674.APS56_11465"/>
<evidence type="ECO:0000256" key="1">
    <source>
        <dbReference type="SAM" id="Phobius"/>
    </source>
</evidence>
<dbReference type="Gene3D" id="3.60.10.10">
    <property type="entry name" value="Endonuclease/exonuclease/phosphatase"/>
    <property type="match status" value="1"/>
</dbReference>
<dbReference type="InterPro" id="IPR036691">
    <property type="entry name" value="Endo/exonu/phosph_ase_sf"/>
</dbReference>
<feature type="transmembrane region" description="Helical" evidence="1">
    <location>
        <begin position="65"/>
        <end position="82"/>
    </location>
</feature>
<dbReference type="EMBL" id="CP012898">
    <property type="protein sequence ID" value="ALJ05705.1"/>
    <property type="molecule type" value="Genomic_DNA"/>
</dbReference>
<dbReference type="InterPro" id="IPR005135">
    <property type="entry name" value="Endo/exonuclease/phosphatase"/>
</dbReference>
<feature type="transmembrane region" description="Helical" evidence="1">
    <location>
        <begin position="7"/>
        <end position="27"/>
    </location>
</feature>
<keyword evidence="1" id="KW-0812">Transmembrane</keyword>
<evidence type="ECO:0000313" key="4">
    <source>
        <dbReference type="Proteomes" id="UP000057981"/>
    </source>
</evidence>
<dbReference type="SUPFAM" id="SSF56219">
    <property type="entry name" value="DNase I-like"/>
    <property type="match status" value="1"/>
</dbReference>
<reference evidence="3 4" key="1">
    <citation type="submission" date="2015-10" db="EMBL/GenBank/DDBJ databases">
        <authorList>
            <person name="Gilbert D.G."/>
        </authorList>
    </citation>
    <scope>NUCLEOTIDE SEQUENCE [LARGE SCALE GENOMIC DNA]</scope>
    <source>
        <strain evidence="4">HZ-22</strain>
    </source>
</reference>
<feature type="domain" description="Endonuclease/exonuclease/phosphatase" evidence="2">
    <location>
        <begin position="99"/>
        <end position="281"/>
    </location>
</feature>
<name>A0A0P0D6G2_9FLAO</name>
<dbReference type="Proteomes" id="UP000057981">
    <property type="component" value="Chromosome"/>
</dbReference>
<keyword evidence="1" id="KW-1133">Transmembrane helix</keyword>
<dbReference type="GO" id="GO:0003824">
    <property type="term" value="F:catalytic activity"/>
    <property type="evidence" value="ECO:0007669"/>
    <property type="project" value="InterPro"/>
</dbReference>
<gene>
    <name evidence="3" type="ORF">APS56_11465</name>
</gene>
<evidence type="ECO:0000313" key="3">
    <source>
        <dbReference type="EMBL" id="ALJ05705.1"/>
    </source>
</evidence>
<feature type="transmembrane region" description="Helical" evidence="1">
    <location>
        <begin position="39"/>
        <end position="58"/>
    </location>
</feature>
<keyword evidence="1" id="KW-0472">Membrane</keyword>
<protein>
    <recommendedName>
        <fullName evidence="2">Endonuclease/exonuclease/phosphatase domain-containing protein</fullName>
    </recommendedName>
</protein>
<sequence>MWRFIKAVYFIFNVIIILTLLILHFYIKDSSYFSSLYFYLFALPVIIFIVLALSVFLGKKGKYNIILAGLLFVIWIGRSYSFSFEKPILKSDLEVVFWNAYRKNNFEKAFIEYESIPDVLVLTESNESNIASLQLKYPDFHFYKSEREIWIFSKMPIDIIKEETSNYNSTVIIFKTHGINFYAVDMVGSADVPRSWEYQFFNSISKNKEKAIILGDFNIPVESLFLNDLKKEYNFYFTSNGNGFRETWFWNIPLLSIDQIWVSKDLQIVTSEIIRTFKSDHAMIKTVVRR</sequence>